<dbReference type="InterPro" id="IPR036452">
    <property type="entry name" value="Ribo_hydro-like"/>
</dbReference>
<keyword evidence="2 6" id="KW-0378">Hydrolase</keyword>
<sequence length="238" mass="27541">FFFFFFFFFFFDKKKIIAIGPLTNLAAAEKLQPGILSKAKSILIMGGTFDIRKGNAHPVSEFNFVCDPSSAKYFFDTMSELARKDPKCGLPEVVLFPLDITTTLDVTDQDLQMLETLVSRKKKLSEHGTHVLDFIRGLLHHQFDTHYRWGYGYNMHMHDPTTVAYLAYSHLFAFKRVPVQIDEQTGMSFYDNRMLSPFALSKDVFEYYQPNSWVCVGAERDKFIYAFIRDMAALIENI</sequence>
<keyword evidence="3" id="KW-0326">Glycosidase</keyword>
<dbReference type="PANTHER" id="PTHR12304">
    <property type="entry name" value="INOSINE-URIDINE PREFERRING NUCLEOSIDE HYDROLASE"/>
    <property type="match status" value="1"/>
</dbReference>
<evidence type="ECO:0000313" key="7">
    <source>
        <dbReference type="Proteomes" id="UP000023152"/>
    </source>
</evidence>
<dbReference type="GO" id="GO:0006152">
    <property type="term" value="P:purine nucleoside catabolic process"/>
    <property type="evidence" value="ECO:0007669"/>
    <property type="project" value="TreeGrafter"/>
</dbReference>
<comment type="caution">
    <text evidence="6">The sequence shown here is derived from an EMBL/GenBank/DDBJ whole genome shotgun (WGS) entry which is preliminary data.</text>
</comment>
<feature type="signal peptide" evidence="4">
    <location>
        <begin position="1"/>
        <end position="18"/>
    </location>
</feature>
<feature type="domain" description="Inosine/uridine-preferring nucleoside hydrolase" evidence="5">
    <location>
        <begin position="15"/>
        <end position="223"/>
    </location>
</feature>
<accession>X6LRP5</accession>
<keyword evidence="4" id="KW-0732">Signal</keyword>
<organism evidence="6 7">
    <name type="scientific">Reticulomyxa filosa</name>
    <dbReference type="NCBI Taxonomy" id="46433"/>
    <lineage>
        <taxon>Eukaryota</taxon>
        <taxon>Sar</taxon>
        <taxon>Rhizaria</taxon>
        <taxon>Retaria</taxon>
        <taxon>Foraminifera</taxon>
        <taxon>Monothalamids</taxon>
        <taxon>Reticulomyxidae</taxon>
        <taxon>Reticulomyxa</taxon>
    </lineage>
</organism>
<dbReference type="InterPro" id="IPR023186">
    <property type="entry name" value="IUNH"/>
</dbReference>
<dbReference type="InterPro" id="IPR001910">
    <property type="entry name" value="Inosine/uridine_hydrolase_dom"/>
</dbReference>
<feature type="chain" id="PRO_5004974919" evidence="4">
    <location>
        <begin position="19"/>
        <end position="238"/>
    </location>
</feature>
<dbReference type="EMBL" id="ASPP01030454">
    <property type="protein sequence ID" value="ETO04081.1"/>
    <property type="molecule type" value="Genomic_DNA"/>
</dbReference>
<proteinExistence type="inferred from homology"/>
<dbReference type="SUPFAM" id="SSF53590">
    <property type="entry name" value="Nucleoside hydrolase"/>
    <property type="match status" value="1"/>
</dbReference>
<protein>
    <submittedName>
        <fullName evidence="6">Putative inosine-uridine preferring nucleoside hydrolase</fullName>
    </submittedName>
</protein>
<dbReference type="GO" id="GO:0008477">
    <property type="term" value="F:purine nucleosidase activity"/>
    <property type="evidence" value="ECO:0007669"/>
    <property type="project" value="TreeGrafter"/>
</dbReference>
<evidence type="ECO:0000313" key="6">
    <source>
        <dbReference type="EMBL" id="ETO04081.1"/>
    </source>
</evidence>
<evidence type="ECO:0000256" key="2">
    <source>
        <dbReference type="ARBA" id="ARBA00022801"/>
    </source>
</evidence>
<dbReference type="Proteomes" id="UP000023152">
    <property type="component" value="Unassembled WGS sequence"/>
</dbReference>
<feature type="non-terminal residue" evidence="6">
    <location>
        <position position="1"/>
    </location>
</feature>
<keyword evidence="7" id="KW-1185">Reference proteome</keyword>
<name>X6LRP5_RETFI</name>
<evidence type="ECO:0000259" key="5">
    <source>
        <dbReference type="Pfam" id="PF01156"/>
    </source>
</evidence>
<reference evidence="6 7" key="1">
    <citation type="journal article" date="2013" name="Curr. Biol.">
        <title>The Genome of the Foraminiferan Reticulomyxa filosa.</title>
        <authorList>
            <person name="Glockner G."/>
            <person name="Hulsmann N."/>
            <person name="Schleicher M."/>
            <person name="Noegel A.A."/>
            <person name="Eichinger L."/>
            <person name="Gallinger C."/>
            <person name="Pawlowski J."/>
            <person name="Sierra R."/>
            <person name="Euteneuer U."/>
            <person name="Pillet L."/>
            <person name="Moustafa A."/>
            <person name="Platzer M."/>
            <person name="Groth M."/>
            <person name="Szafranski K."/>
            <person name="Schliwa M."/>
        </authorList>
    </citation>
    <scope>NUCLEOTIDE SEQUENCE [LARGE SCALE GENOMIC DNA]</scope>
</reference>
<dbReference type="OrthoDB" id="432381at2759"/>
<dbReference type="PANTHER" id="PTHR12304:SF4">
    <property type="entry name" value="URIDINE NUCLEOSIDASE"/>
    <property type="match status" value="1"/>
</dbReference>
<dbReference type="Gene3D" id="3.90.245.10">
    <property type="entry name" value="Ribonucleoside hydrolase-like"/>
    <property type="match status" value="1"/>
</dbReference>
<evidence type="ECO:0000256" key="1">
    <source>
        <dbReference type="ARBA" id="ARBA00009176"/>
    </source>
</evidence>
<evidence type="ECO:0000256" key="3">
    <source>
        <dbReference type="ARBA" id="ARBA00023295"/>
    </source>
</evidence>
<gene>
    <name evidence="6" type="ORF">RFI_33321</name>
</gene>
<comment type="similarity">
    <text evidence="1">Belongs to the IUNH family.</text>
</comment>
<dbReference type="AlphaFoldDB" id="X6LRP5"/>
<dbReference type="Pfam" id="PF01156">
    <property type="entry name" value="IU_nuc_hydro"/>
    <property type="match status" value="1"/>
</dbReference>
<dbReference type="GO" id="GO:0005829">
    <property type="term" value="C:cytosol"/>
    <property type="evidence" value="ECO:0007669"/>
    <property type="project" value="TreeGrafter"/>
</dbReference>
<evidence type="ECO:0000256" key="4">
    <source>
        <dbReference type="SAM" id="SignalP"/>
    </source>
</evidence>